<dbReference type="Pfam" id="PF14310">
    <property type="entry name" value="Fn3-like"/>
    <property type="match status" value="1"/>
</dbReference>
<keyword evidence="4" id="KW-0326">Glycosidase</keyword>
<dbReference type="InterPro" id="IPR036881">
    <property type="entry name" value="Glyco_hydro_3_C_sf"/>
</dbReference>
<dbReference type="PANTHER" id="PTHR42715:SF10">
    <property type="entry name" value="BETA-GLUCOSIDASE"/>
    <property type="match status" value="1"/>
</dbReference>
<dbReference type="RefSeq" id="WP_073385498.1">
    <property type="nucleotide sequence ID" value="NZ_FQXK01000005.1"/>
</dbReference>
<dbReference type="InterPro" id="IPR002772">
    <property type="entry name" value="Glyco_hydro_3_C"/>
</dbReference>
<dbReference type="EMBL" id="FQXK01000005">
    <property type="protein sequence ID" value="SHH55725.1"/>
    <property type="molecule type" value="Genomic_DNA"/>
</dbReference>
<dbReference type="Pfam" id="PF00933">
    <property type="entry name" value="Glyco_hydro_3"/>
    <property type="match status" value="1"/>
</dbReference>
<dbReference type="Gene3D" id="3.20.20.300">
    <property type="entry name" value="Glycoside hydrolase, family 3, N-terminal domain"/>
    <property type="match status" value="1"/>
</dbReference>
<accession>A0A1M5TY09</accession>
<evidence type="ECO:0000256" key="3">
    <source>
        <dbReference type="ARBA" id="ARBA00023277"/>
    </source>
</evidence>
<feature type="domain" description="Fibronectin type III-like" evidence="5">
    <location>
        <begin position="554"/>
        <end position="624"/>
    </location>
</feature>
<dbReference type="STRING" id="1121131.SAMN02745229_00663"/>
<dbReference type="Proteomes" id="UP000184278">
    <property type="component" value="Unassembled WGS sequence"/>
</dbReference>
<dbReference type="InterPro" id="IPR001764">
    <property type="entry name" value="Glyco_hydro_3_N"/>
</dbReference>
<dbReference type="Gene3D" id="2.60.40.10">
    <property type="entry name" value="Immunoglobulins"/>
    <property type="match status" value="1"/>
</dbReference>
<dbReference type="InterPro" id="IPR019800">
    <property type="entry name" value="Glyco_hydro_3_AS"/>
</dbReference>
<dbReference type="Pfam" id="PF01915">
    <property type="entry name" value="Glyco_hydro_3_C"/>
    <property type="match status" value="1"/>
</dbReference>
<keyword evidence="7" id="KW-1185">Reference proteome</keyword>
<dbReference type="InterPro" id="IPR050288">
    <property type="entry name" value="Cellulose_deg_GH3"/>
</dbReference>
<protein>
    <submittedName>
        <fullName evidence="6">Beta-glucosidase</fullName>
    </submittedName>
</protein>
<dbReference type="InterPro" id="IPR026891">
    <property type="entry name" value="Fn3-like"/>
</dbReference>
<dbReference type="GO" id="GO:0005975">
    <property type="term" value="P:carbohydrate metabolic process"/>
    <property type="evidence" value="ECO:0007669"/>
    <property type="project" value="InterPro"/>
</dbReference>
<dbReference type="GeneID" id="89510590"/>
<dbReference type="SMART" id="SM01217">
    <property type="entry name" value="Fn3_like"/>
    <property type="match status" value="1"/>
</dbReference>
<dbReference type="Gene3D" id="3.40.50.1700">
    <property type="entry name" value="Glycoside hydrolase family 3 C-terminal domain"/>
    <property type="match status" value="1"/>
</dbReference>
<dbReference type="InterPro" id="IPR013783">
    <property type="entry name" value="Ig-like_fold"/>
</dbReference>
<evidence type="ECO:0000313" key="6">
    <source>
        <dbReference type="EMBL" id="SHH55725.1"/>
    </source>
</evidence>
<dbReference type="SUPFAM" id="SSF51445">
    <property type="entry name" value="(Trans)glycosidases"/>
    <property type="match status" value="1"/>
</dbReference>
<sequence>MDAKEILSKLTLIEKAALLSGKNEWESRDIGRVGIQSISFSDGPHGLRRQEGAGDHLGLNASLPATCFPTAATVANSWDPSLGEEIGAALGEEALAQKVDVLLGPGLNMKRSPLCGRNFEYFSEDPILAGKMAASYVRGIQSRHIYSCPKHFAVNSREYRRMAMNAVVDERTLREIYLTAFEIAVKEGGAKAIMSAYNEVNGKYANENEHLLVDILRKEWGFDGIVVTDWGASNDHVAGVKCQSNVEMPNPGLDSARQLIEAATKGEGQITEEEIDRAILPIIEAAIYFKENDHTKGFDKKAHHDIARKAAVNSAVLLKNDDDILPLAGGTKVCLRGPFVNKPRYQGSGSSQVNSTKVETIAEEIKNYAFEVVDDPEKADVVLFFFGLDEIAESEGADRMSMDIPEYQIKELEELSTYNKHIVGVMSAGSAVKMPWLDKLQGLLHGYLTGQAGASALLDIIIGKEVPTGKLSESYPFSYVDTVVVNYSDQDKRNLQYREGPFIGYRYYDTADVKVQFPFGYGLSYTTFEYSDLTVGEGGVRFTITNTGKCDGAEIAQLYVGKRETGLIRPKKELKGFKKVWIKAGQSVEVMIPFDDKTFRYFSTVSNKWEIEGGEYQIYVGANVRDIALTGEIFVEGTTTELPYNIDDLPSYKTGKVRNVHYEEFEKLYAAPLPEEKVGPLDINDALCQMKDAKSGICRMVYKVLKKKLDKSYEKGIPDLNIMFIYNMPFRAICKMSGGMVSRQMVESIVMIANGHFFKGLAGVIGGFFRNQSANKKYEKRLLHEE</sequence>
<dbReference type="InterPro" id="IPR036962">
    <property type="entry name" value="Glyco_hydro_3_N_sf"/>
</dbReference>
<name>A0A1M5TY09_BUTFI</name>
<evidence type="ECO:0000259" key="5">
    <source>
        <dbReference type="SMART" id="SM01217"/>
    </source>
</evidence>
<dbReference type="PROSITE" id="PS00775">
    <property type="entry name" value="GLYCOSYL_HYDROL_F3"/>
    <property type="match status" value="1"/>
</dbReference>
<organism evidence="6 7">
    <name type="scientific">Butyrivibrio fibrisolvens DSM 3071</name>
    <dbReference type="NCBI Taxonomy" id="1121131"/>
    <lineage>
        <taxon>Bacteria</taxon>
        <taxon>Bacillati</taxon>
        <taxon>Bacillota</taxon>
        <taxon>Clostridia</taxon>
        <taxon>Lachnospirales</taxon>
        <taxon>Lachnospiraceae</taxon>
        <taxon>Butyrivibrio</taxon>
    </lineage>
</organism>
<dbReference type="PANTHER" id="PTHR42715">
    <property type="entry name" value="BETA-GLUCOSIDASE"/>
    <property type="match status" value="1"/>
</dbReference>
<reference evidence="7" key="1">
    <citation type="submission" date="2016-11" db="EMBL/GenBank/DDBJ databases">
        <authorList>
            <person name="Varghese N."/>
            <person name="Submissions S."/>
        </authorList>
    </citation>
    <scope>NUCLEOTIDE SEQUENCE [LARGE SCALE GENOMIC DNA]</scope>
    <source>
        <strain evidence="7">DSM 3071</strain>
    </source>
</reference>
<gene>
    <name evidence="6" type="ORF">SAMN02745229_00663</name>
</gene>
<evidence type="ECO:0000256" key="1">
    <source>
        <dbReference type="ARBA" id="ARBA00005336"/>
    </source>
</evidence>
<dbReference type="PRINTS" id="PR00133">
    <property type="entry name" value="GLHYDRLASE3"/>
</dbReference>
<dbReference type="GO" id="GO:0008422">
    <property type="term" value="F:beta-glucosidase activity"/>
    <property type="evidence" value="ECO:0007669"/>
    <property type="project" value="UniProtKB-ARBA"/>
</dbReference>
<evidence type="ECO:0000256" key="4">
    <source>
        <dbReference type="RuleBase" id="RU361161"/>
    </source>
</evidence>
<keyword evidence="3" id="KW-0119">Carbohydrate metabolism</keyword>
<evidence type="ECO:0000313" key="7">
    <source>
        <dbReference type="Proteomes" id="UP000184278"/>
    </source>
</evidence>
<evidence type="ECO:0000256" key="2">
    <source>
        <dbReference type="ARBA" id="ARBA00022801"/>
    </source>
</evidence>
<comment type="similarity">
    <text evidence="1 4">Belongs to the glycosyl hydrolase 3 family.</text>
</comment>
<keyword evidence="2 4" id="KW-0378">Hydrolase</keyword>
<dbReference type="FunFam" id="2.60.40.10:FF:000495">
    <property type="entry name" value="Periplasmic beta-glucosidase"/>
    <property type="match status" value="1"/>
</dbReference>
<dbReference type="OrthoDB" id="98455at2"/>
<dbReference type="InterPro" id="IPR017853">
    <property type="entry name" value="GH"/>
</dbReference>
<dbReference type="SUPFAM" id="SSF52279">
    <property type="entry name" value="Beta-D-glucan exohydrolase, C-terminal domain"/>
    <property type="match status" value="1"/>
</dbReference>
<proteinExistence type="inferred from homology"/>
<dbReference type="AlphaFoldDB" id="A0A1M5TY09"/>